<name>A0A8J8SHF5_9FIRM</name>
<dbReference type="PANTHER" id="PTHR21340">
    <property type="entry name" value="DIADENOSINE 5,5-P1,P4-TETRAPHOSPHATE PYROPHOSPHOHYDROLASE MUTT"/>
    <property type="match status" value="1"/>
</dbReference>
<dbReference type="Proteomes" id="UP000683246">
    <property type="component" value="Chromosome"/>
</dbReference>
<dbReference type="InterPro" id="IPR015797">
    <property type="entry name" value="NUDIX_hydrolase-like_dom_sf"/>
</dbReference>
<evidence type="ECO:0000256" key="2">
    <source>
        <dbReference type="RuleBase" id="RU003476"/>
    </source>
</evidence>
<evidence type="ECO:0000256" key="1">
    <source>
        <dbReference type="ARBA" id="ARBA00022801"/>
    </source>
</evidence>
<sequence>MEATFEFSCKGIIVQDNHFLALYKEKDGLWFYDLPGGRLELGESPEETLVREIREELGIGVQPMKLVDTWHIVKHQYQVVGLLYLCHANSKDIILSQEHDRYEWIPIEEAAHLVHNRVFLDQEHPWNRLFVNRMMYWNWEKILDDKLMFITLNH</sequence>
<dbReference type="GO" id="GO:0006167">
    <property type="term" value="P:AMP biosynthetic process"/>
    <property type="evidence" value="ECO:0007669"/>
    <property type="project" value="TreeGrafter"/>
</dbReference>
<dbReference type="Gene3D" id="3.90.79.10">
    <property type="entry name" value="Nucleoside Triphosphate Pyrophosphohydrolase"/>
    <property type="match status" value="1"/>
</dbReference>
<dbReference type="InterPro" id="IPR051325">
    <property type="entry name" value="Nudix_hydrolase_domain"/>
</dbReference>
<organism evidence="4 5">
    <name type="scientific">Vallitalea pronyensis</name>
    <dbReference type="NCBI Taxonomy" id="1348613"/>
    <lineage>
        <taxon>Bacteria</taxon>
        <taxon>Bacillati</taxon>
        <taxon>Bacillota</taxon>
        <taxon>Clostridia</taxon>
        <taxon>Lachnospirales</taxon>
        <taxon>Vallitaleaceae</taxon>
        <taxon>Vallitalea</taxon>
    </lineage>
</organism>
<dbReference type="Pfam" id="PF00293">
    <property type="entry name" value="NUDIX"/>
    <property type="match status" value="1"/>
</dbReference>
<evidence type="ECO:0000259" key="3">
    <source>
        <dbReference type="PROSITE" id="PS51462"/>
    </source>
</evidence>
<accession>A0A8J8SHF5</accession>
<dbReference type="InterPro" id="IPR020084">
    <property type="entry name" value="NUDIX_hydrolase_CS"/>
</dbReference>
<dbReference type="EMBL" id="CP058649">
    <property type="protein sequence ID" value="QUI23382.1"/>
    <property type="molecule type" value="Genomic_DNA"/>
</dbReference>
<evidence type="ECO:0000313" key="5">
    <source>
        <dbReference type="Proteomes" id="UP000683246"/>
    </source>
</evidence>
<dbReference type="CDD" id="cd04699">
    <property type="entry name" value="NUDIX_MutT_Nudt1"/>
    <property type="match status" value="1"/>
</dbReference>
<keyword evidence="5" id="KW-1185">Reference proteome</keyword>
<dbReference type="InterPro" id="IPR000086">
    <property type="entry name" value="NUDIX_hydrolase_dom"/>
</dbReference>
<reference evidence="4" key="1">
    <citation type="submission" date="2020-07" db="EMBL/GenBank/DDBJ databases">
        <title>Vallitalea pronyensis genome.</title>
        <authorList>
            <person name="Postec A."/>
        </authorList>
    </citation>
    <scope>NUCLEOTIDE SEQUENCE</scope>
    <source>
        <strain evidence="4">FatNI3</strain>
    </source>
</reference>
<evidence type="ECO:0000313" key="4">
    <source>
        <dbReference type="EMBL" id="QUI23382.1"/>
    </source>
</evidence>
<dbReference type="SUPFAM" id="SSF55811">
    <property type="entry name" value="Nudix"/>
    <property type="match status" value="1"/>
</dbReference>
<dbReference type="PANTHER" id="PTHR21340:SF0">
    <property type="entry name" value="BIS(5'-NUCLEOSYL)-TETRAPHOSPHATASE [ASYMMETRICAL]"/>
    <property type="match status" value="1"/>
</dbReference>
<dbReference type="GO" id="GO:0006754">
    <property type="term" value="P:ATP biosynthetic process"/>
    <property type="evidence" value="ECO:0007669"/>
    <property type="project" value="TreeGrafter"/>
</dbReference>
<dbReference type="RefSeq" id="WP_212694066.1">
    <property type="nucleotide sequence ID" value="NZ_CP058649.1"/>
</dbReference>
<dbReference type="PROSITE" id="PS51462">
    <property type="entry name" value="NUDIX"/>
    <property type="match status" value="1"/>
</dbReference>
<gene>
    <name evidence="4" type="ORF">HZI73_14275</name>
</gene>
<dbReference type="InterPro" id="IPR020476">
    <property type="entry name" value="Nudix_hydrolase"/>
</dbReference>
<comment type="similarity">
    <text evidence="2">Belongs to the Nudix hydrolase family.</text>
</comment>
<dbReference type="GO" id="GO:0004081">
    <property type="term" value="F:bis(5'-nucleosyl)-tetraphosphatase (asymmetrical) activity"/>
    <property type="evidence" value="ECO:0007669"/>
    <property type="project" value="TreeGrafter"/>
</dbReference>
<protein>
    <submittedName>
        <fullName evidence="4">NUDIX domain-containing protein</fullName>
    </submittedName>
</protein>
<proteinExistence type="inferred from homology"/>
<keyword evidence="1 2" id="KW-0378">Hydrolase</keyword>
<dbReference type="PRINTS" id="PR00502">
    <property type="entry name" value="NUDIXFAMILY"/>
</dbReference>
<dbReference type="KEGG" id="vpy:HZI73_14275"/>
<feature type="domain" description="Nudix hydrolase" evidence="3">
    <location>
        <begin position="4"/>
        <end position="129"/>
    </location>
</feature>
<dbReference type="AlphaFoldDB" id="A0A8J8SHF5"/>
<dbReference type="PROSITE" id="PS00893">
    <property type="entry name" value="NUDIX_BOX"/>
    <property type="match status" value="1"/>
</dbReference>